<dbReference type="InterPro" id="IPR017861">
    <property type="entry name" value="KAE1/TsaD"/>
</dbReference>
<dbReference type="InterPro" id="IPR022450">
    <property type="entry name" value="TsaD"/>
</dbReference>
<dbReference type="EC" id="2.3.1.234" evidence="8"/>
<comment type="subcellular location">
    <subcellularLocation>
        <location evidence="8">Cytoplasm</location>
    </subcellularLocation>
</comment>
<dbReference type="PROSITE" id="PS51186">
    <property type="entry name" value="GNAT"/>
    <property type="match status" value="1"/>
</dbReference>
<dbReference type="NCBIfam" id="TIGR03725">
    <property type="entry name" value="T6A_YeaZ"/>
    <property type="match status" value="1"/>
</dbReference>
<comment type="similarity">
    <text evidence="8">Belongs to the KAE1 / TsaD family.</text>
</comment>
<dbReference type="SUPFAM" id="SSF53067">
    <property type="entry name" value="Actin-like ATPase domain"/>
    <property type="match status" value="3"/>
</dbReference>
<protein>
    <recommendedName>
        <fullName evidence="8">tRNA N6-adenosine threonylcarbamoyltransferase</fullName>
        <ecNumber evidence="8">2.3.1.234</ecNumber>
    </recommendedName>
    <alternativeName>
        <fullName evidence="8">N6-L-threonylcarbamoyladenine synthase</fullName>
        <shortName evidence="8">t(6)A synthase</shortName>
    </alternativeName>
    <alternativeName>
        <fullName evidence="8">t(6)A37 threonylcarbamoyladenosine biosynthesis protein TsaD</fullName>
    </alternativeName>
    <alternativeName>
        <fullName evidence="8">tRNA threonylcarbamoyladenosine biosynthesis protein TsaD</fullName>
    </alternativeName>
</protein>
<evidence type="ECO:0000256" key="4">
    <source>
        <dbReference type="ARBA" id="ARBA00022723"/>
    </source>
</evidence>
<dbReference type="HAMAP" id="MF_01445">
    <property type="entry name" value="TsaD"/>
    <property type="match status" value="1"/>
</dbReference>
<feature type="binding site" evidence="8">
    <location>
        <position position="780"/>
    </location>
    <ligand>
        <name>substrate</name>
    </ligand>
</feature>
<dbReference type="PRINTS" id="PR00789">
    <property type="entry name" value="OSIALOPTASE"/>
</dbReference>
<feature type="binding site" evidence="8">
    <location>
        <begin position="637"/>
        <end position="641"/>
    </location>
    <ligand>
        <name>substrate</name>
    </ligand>
</feature>
<feature type="binding site" evidence="8">
    <location>
        <position position="609"/>
    </location>
    <ligand>
        <name>Fe cation</name>
        <dbReference type="ChEBI" id="CHEBI:24875"/>
    </ligand>
</feature>
<dbReference type="InterPro" id="IPR000905">
    <property type="entry name" value="Gcp-like_dom"/>
</dbReference>
<evidence type="ECO:0000256" key="7">
    <source>
        <dbReference type="ARBA" id="ARBA00048117"/>
    </source>
</evidence>
<dbReference type="GO" id="GO:0005829">
    <property type="term" value="C:cytosol"/>
    <property type="evidence" value="ECO:0007669"/>
    <property type="project" value="TreeGrafter"/>
</dbReference>
<dbReference type="InterPro" id="IPR000182">
    <property type="entry name" value="GNAT_dom"/>
</dbReference>
<sequence>MESAAGFRLIFSKVRGSGRGWPAVLSRRRRLDFVPMHVLAVDTSTSYVVAGVVDVPAPDTAGSRSGTGAVSGSRQGELRTLAQRCVHSPRGHMEILTPGIVECLAEAGLSPADLDAVVVGTGPGPFTGLRVGMATAAAFGEALSVPVHGVESHVAVASGGVVGPVAVGAADPTVLVVSDARRREWYWSVVDTRSGRTVEGPAVTPPGVLTAEHPSATAAVTREVAGGKVAVPEGWNCVDSDAYPTPEGLVAAALHRVTVAGLTRPGTPLRALYLRRPDAVVPVRRPVSEALDFSGVDLDEAVGTPVVTALTVEDAEACAGIEALSFEGDSPWSADAFRSEITAGHTRYIGLFREGELLGFAGMAMTGPLSDPEFEIHTIALAPPARGHGWSVLLMDPLMELADRHGGPVFLEVRTDNAPAVGLYRRYGFEVTGVRKGYYQPSGADAYTMRRPARGTREVPGRSASSGVDGNAAALRDDVAPVVPDGGVLTVLGVESSCDETGVGIVELGSDGTVTMVSNRVASSMEQHARFGGVVPEIASRAHLEAFVPTLQAARADLEAATGRTRPDAVAATVGPGLAGALLVGAAAAKACAAAWGVPFYGVNHLGGHVAVDTLHTGDPGQDAGVPGDLPHAVALLVSGGHTQILEVRGTGRPMKELGSTLDDAAGEAYDKVARLLGLGYPGGPVIDRLASGGDPEAVRFPRGLSRTSGQEYDFSFSGLKTAVARYVEQAGRRGETVPVQDLCASFQEAVVDVLTARAVRACRDTGARVLLLGGGVSANRRLRELAAQRCADAGITLHVPEPALCTDNGVMTATLAAHLIRAGAAPSGLGAATDPSLDVEVPLVRPAVAPGRADSLAVERVEG</sequence>
<evidence type="ECO:0000256" key="1">
    <source>
        <dbReference type="ARBA" id="ARBA00022490"/>
    </source>
</evidence>
<dbReference type="PANTHER" id="PTHR11735">
    <property type="entry name" value="TRNA N6-ADENOSINE THREONYLCARBAMOYLTRANSFERASE"/>
    <property type="match status" value="1"/>
</dbReference>
<dbReference type="Proteomes" id="UP000247696">
    <property type="component" value="Chromosome"/>
</dbReference>
<dbReference type="Gene3D" id="3.30.420.40">
    <property type="match status" value="4"/>
</dbReference>
<evidence type="ECO:0000256" key="3">
    <source>
        <dbReference type="ARBA" id="ARBA00022694"/>
    </source>
</evidence>
<organism evidence="10 11">
    <name type="scientific">Corynebacterium provencense</name>
    <dbReference type="NCBI Taxonomy" id="1737425"/>
    <lineage>
        <taxon>Bacteria</taxon>
        <taxon>Bacillati</taxon>
        <taxon>Actinomycetota</taxon>
        <taxon>Actinomycetes</taxon>
        <taxon>Mycobacteriales</taxon>
        <taxon>Corynebacteriaceae</taxon>
        <taxon>Corynebacterium</taxon>
    </lineage>
</organism>
<proteinExistence type="inferred from homology"/>
<keyword evidence="4 8" id="KW-0479">Metal-binding</keyword>
<dbReference type="GO" id="GO:0002949">
    <property type="term" value="P:tRNA threonylcarbamoyladenosine modification"/>
    <property type="evidence" value="ECO:0007669"/>
    <property type="project" value="UniProtKB-UniRule"/>
</dbReference>
<dbReference type="AlphaFoldDB" id="A0A2Z3YN17"/>
<keyword evidence="6 8" id="KW-0012">Acyltransferase</keyword>
<dbReference type="SUPFAM" id="SSF55729">
    <property type="entry name" value="Acyl-CoA N-acyltransferases (Nat)"/>
    <property type="match status" value="1"/>
</dbReference>
<dbReference type="FunFam" id="3.30.420.40:FF:000040">
    <property type="entry name" value="tRNA N6-adenosine threonylcarbamoyltransferase"/>
    <property type="match status" value="1"/>
</dbReference>
<keyword evidence="2 8" id="KW-0808">Transferase</keyword>
<dbReference type="Pfam" id="PF00814">
    <property type="entry name" value="TsaD"/>
    <property type="match status" value="2"/>
</dbReference>
<name>A0A2Z3YN17_9CORY</name>
<accession>A0A2Z3YN17</accession>
<dbReference type="STRING" id="1737425.GCA_900049755_00617"/>
<dbReference type="NCBIfam" id="TIGR01575">
    <property type="entry name" value="rimI"/>
    <property type="match status" value="1"/>
</dbReference>
<dbReference type="InterPro" id="IPR017860">
    <property type="entry name" value="Peptidase_M22_CS"/>
</dbReference>
<feature type="domain" description="N-acetyltransferase" evidence="9">
    <location>
        <begin position="305"/>
        <end position="454"/>
    </location>
</feature>
<evidence type="ECO:0000313" key="11">
    <source>
        <dbReference type="Proteomes" id="UP000247696"/>
    </source>
</evidence>
<dbReference type="NCBIfam" id="TIGR00329">
    <property type="entry name" value="gcp_kae1"/>
    <property type="match status" value="1"/>
</dbReference>
<dbReference type="NCBIfam" id="TIGR03723">
    <property type="entry name" value="T6A_TsaD_YgjD"/>
    <property type="match status" value="1"/>
</dbReference>
<evidence type="ECO:0000256" key="6">
    <source>
        <dbReference type="ARBA" id="ARBA00023315"/>
    </source>
</evidence>
<dbReference type="InterPro" id="IPR006464">
    <property type="entry name" value="AcTrfase_RimI/Ard1"/>
</dbReference>
<comment type="cofactor">
    <cofactor evidence="8">
        <name>Fe(2+)</name>
        <dbReference type="ChEBI" id="CHEBI:29033"/>
    </cofactor>
    <text evidence="8">Binds 1 Fe(2+) ion per subunit.</text>
</comment>
<dbReference type="InterPro" id="IPR043129">
    <property type="entry name" value="ATPase_NBD"/>
</dbReference>
<keyword evidence="11" id="KW-1185">Reference proteome</keyword>
<feature type="binding site" evidence="8">
    <location>
        <position position="684"/>
    </location>
    <ligand>
        <name>substrate</name>
    </ligand>
</feature>
<keyword evidence="3 8" id="KW-0819">tRNA processing</keyword>
<feature type="binding site" evidence="8">
    <location>
        <position position="671"/>
    </location>
    <ligand>
        <name>substrate</name>
    </ligand>
</feature>
<comment type="function">
    <text evidence="8">Required for the formation of a threonylcarbamoyl group on adenosine at position 37 (t(6)A37) in tRNAs that read codons beginning with adenine. Is involved in the transfer of the threonylcarbamoyl moiety of threonylcarbamoyl-AMP (TC-AMP) to the N6 group of A37, together with TsaE and TsaB. TsaD likely plays a direct catalytic role in this reaction.</text>
</comment>
<dbReference type="GO" id="GO:0061711">
    <property type="term" value="F:tRNA N(6)-L-threonylcarbamoyladenine synthase activity"/>
    <property type="evidence" value="ECO:0007669"/>
    <property type="project" value="UniProtKB-EC"/>
</dbReference>
<dbReference type="PANTHER" id="PTHR11735:SF6">
    <property type="entry name" value="TRNA N6-ADENOSINE THREONYLCARBAMOYLTRANSFERASE, MITOCHONDRIAL"/>
    <property type="match status" value="1"/>
</dbReference>
<dbReference type="InterPro" id="IPR022496">
    <property type="entry name" value="T6A_TsaB"/>
</dbReference>
<dbReference type="KEGG" id="cpre:Csp1_06780"/>
<gene>
    <name evidence="8 10" type="primary">tsaD</name>
    <name evidence="10" type="ORF">Csp1_06780</name>
</gene>
<dbReference type="InterPro" id="IPR016181">
    <property type="entry name" value="Acyl_CoA_acyltransferase"/>
</dbReference>
<dbReference type="CDD" id="cd04301">
    <property type="entry name" value="NAT_SF"/>
    <property type="match status" value="1"/>
</dbReference>
<evidence type="ECO:0000256" key="8">
    <source>
        <dbReference type="HAMAP-Rule" id="MF_01445"/>
    </source>
</evidence>
<evidence type="ECO:0000256" key="5">
    <source>
        <dbReference type="ARBA" id="ARBA00023004"/>
    </source>
</evidence>
<keyword evidence="5 8" id="KW-0408">Iron</keyword>
<dbReference type="Gene3D" id="3.40.630.30">
    <property type="match status" value="1"/>
</dbReference>
<dbReference type="Pfam" id="PF00583">
    <property type="entry name" value="Acetyltransf_1"/>
    <property type="match status" value="1"/>
</dbReference>
<evidence type="ECO:0000259" key="9">
    <source>
        <dbReference type="PROSITE" id="PS51186"/>
    </source>
</evidence>
<dbReference type="FunFam" id="3.30.420.40:FF:000012">
    <property type="entry name" value="tRNA N6-adenosine threonylcarbamoyltransferase"/>
    <property type="match status" value="1"/>
</dbReference>
<keyword evidence="1 8" id="KW-0963">Cytoplasm</keyword>
<dbReference type="GO" id="GO:0008080">
    <property type="term" value="F:N-acetyltransferase activity"/>
    <property type="evidence" value="ECO:0007669"/>
    <property type="project" value="InterPro"/>
</dbReference>
<feature type="binding site" evidence="8">
    <location>
        <position position="605"/>
    </location>
    <ligand>
        <name>Fe cation</name>
        <dbReference type="ChEBI" id="CHEBI:24875"/>
    </ligand>
</feature>
<comment type="catalytic activity">
    <reaction evidence="7 8">
        <text>L-threonylcarbamoyladenylate + adenosine(37) in tRNA = N(6)-L-threonylcarbamoyladenosine(37) in tRNA + AMP + H(+)</text>
        <dbReference type="Rhea" id="RHEA:37059"/>
        <dbReference type="Rhea" id="RHEA-COMP:10162"/>
        <dbReference type="Rhea" id="RHEA-COMP:10163"/>
        <dbReference type="ChEBI" id="CHEBI:15378"/>
        <dbReference type="ChEBI" id="CHEBI:73682"/>
        <dbReference type="ChEBI" id="CHEBI:74411"/>
        <dbReference type="ChEBI" id="CHEBI:74418"/>
        <dbReference type="ChEBI" id="CHEBI:456215"/>
        <dbReference type="EC" id="2.3.1.234"/>
    </reaction>
</comment>
<reference evidence="11" key="1">
    <citation type="submission" date="2017-11" db="EMBL/GenBank/DDBJ databases">
        <title>Otitis media/interna in a cat caused by the recently described species Corynebacterium provencense.</title>
        <authorList>
            <person name="Kittl S."/>
            <person name="Brodard I."/>
            <person name="Rychener L."/>
            <person name="Jores J."/>
            <person name="Roosje P."/>
            <person name="Gobeli Brawand S."/>
        </authorList>
    </citation>
    <scope>NUCLEOTIDE SEQUENCE [LARGE SCALE GENOMIC DNA]</scope>
    <source>
        <strain evidence="11">17KM38</strain>
    </source>
</reference>
<feature type="binding site" evidence="8">
    <location>
        <position position="688"/>
    </location>
    <ligand>
        <name>substrate</name>
    </ligand>
</feature>
<evidence type="ECO:0000313" key="10">
    <source>
        <dbReference type="EMBL" id="AWT25488.1"/>
    </source>
</evidence>
<dbReference type="EMBL" id="CP024988">
    <property type="protein sequence ID" value="AWT25488.1"/>
    <property type="molecule type" value="Genomic_DNA"/>
</dbReference>
<dbReference type="PROSITE" id="PS01016">
    <property type="entry name" value="GLYCOPROTEASE"/>
    <property type="match status" value="1"/>
</dbReference>
<dbReference type="GO" id="GO:0005506">
    <property type="term" value="F:iron ion binding"/>
    <property type="evidence" value="ECO:0007669"/>
    <property type="project" value="UniProtKB-UniRule"/>
</dbReference>
<feature type="binding site" evidence="8">
    <location>
        <position position="808"/>
    </location>
    <ligand>
        <name>Fe cation</name>
        <dbReference type="ChEBI" id="CHEBI:24875"/>
    </ligand>
</feature>
<evidence type="ECO:0000256" key="2">
    <source>
        <dbReference type="ARBA" id="ARBA00022679"/>
    </source>
</evidence>